<dbReference type="EMBL" id="DQAY01000093">
    <property type="protein sequence ID" value="HCO24414.1"/>
    <property type="molecule type" value="Genomic_DNA"/>
</dbReference>
<accession>A0A3D3R6C3</accession>
<evidence type="ECO:0000313" key="4">
    <source>
        <dbReference type="Proteomes" id="UP000263642"/>
    </source>
</evidence>
<evidence type="ECO:0000259" key="1">
    <source>
        <dbReference type="SMART" id="SM00942"/>
    </source>
</evidence>
<dbReference type="CDD" id="cd04859">
    <property type="entry name" value="Prim_Pol"/>
    <property type="match status" value="1"/>
</dbReference>
<dbReference type="SMART" id="SM00943">
    <property type="entry name" value="Prim-Pol"/>
    <property type="match status" value="1"/>
</dbReference>
<dbReference type="Pfam" id="PF09250">
    <property type="entry name" value="Prim-Pol"/>
    <property type="match status" value="1"/>
</dbReference>
<dbReference type="InterPro" id="IPR027417">
    <property type="entry name" value="P-loop_NTPase"/>
</dbReference>
<feature type="domain" description="Primase C-terminal 1" evidence="1">
    <location>
        <begin position="179"/>
        <end position="245"/>
    </location>
</feature>
<protein>
    <recommendedName>
        <fullName evidence="5">DNA primase/polymerase bifunctional N-terminal domain-containing protein</fullName>
    </recommendedName>
</protein>
<dbReference type="InterPro" id="IPR014820">
    <property type="entry name" value="PriCT_1"/>
</dbReference>
<proteinExistence type="predicted"/>
<name>A0A3D3R6C3_9PLAN</name>
<dbReference type="Proteomes" id="UP000263642">
    <property type="component" value="Unassembled WGS sequence"/>
</dbReference>
<organism evidence="3 4">
    <name type="scientific">Gimesia maris</name>
    <dbReference type="NCBI Taxonomy" id="122"/>
    <lineage>
        <taxon>Bacteria</taxon>
        <taxon>Pseudomonadati</taxon>
        <taxon>Planctomycetota</taxon>
        <taxon>Planctomycetia</taxon>
        <taxon>Planctomycetales</taxon>
        <taxon>Planctomycetaceae</taxon>
        <taxon>Gimesia</taxon>
    </lineage>
</organism>
<feature type="non-terminal residue" evidence="3">
    <location>
        <position position="484"/>
    </location>
</feature>
<feature type="domain" description="DNA primase/polymerase bifunctional N-terminal" evidence="2">
    <location>
        <begin position="11"/>
        <end position="166"/>
    </location>
</feature>
<comment type="caution">
    <text evidence="3">The sequence shown here is derived from an EMBL/GenBank/DDBJ whole genome shotgun (WGS) entry which is preliminary data.</text>
</comment>
<sequence length="484" mass="53935">MVNQNHMLQAALQIAANNLAVFPLAPGEKRPDGELAPNGCNDATTNEDQICKWWTQRPNANIGIATDGLCVVDIDGADHPWLSSNQRLEALSGAPASQTPRGGRHYIFQQNGEPLRNTAGRLAPNVDTRADGGYIVAPPSIVNGKPYRWLEELEPRDQLPTVPDWIIRELQIVNEGPVKLEGNTIAKGVQHMTLFKIGCRMRRMGLSYSERNAALQTINVQRCEEPGTEQAVQNIARSAARYAPDAATVAEIEGLEDEPEPKFEWMTAGELSQQEFIEDWVIEKIMIAVQPFMIIGGDKTCKTSTAIDMALSIATKTDYLGKFKVPRRRPTAMLTSESGIQAVKKILLRAANARGINLSDVDNLFLSFDIGSFDNEADISEIAEFIDEHGIEVLFIDPVYLNFSGIGSDASNMFEVGQKLKRITKLGMDKNCTIILIHHTKKPNPQNQFTEPEMSDAAFSGWTQWMRQWQYLKRREQYKPDKPG</sequence>
<dbReference type="Pfam" id="PF08708">
    <property type="entry name" value="PriCT_1"/>
    <property type="match status" value="1"/>
</dbReference>
<dbReference type="SUPFAM" id="SSF56747">
    <property type="entry name" value="Prim-pol domain"/>
    <property type="match status" value="1"/>
</dbReference>
<dbReference type="Pfam" id="PF13481">
    <property type="entry name" value="AAA_25"/>
    <property type="match status" value="1"/>
</dbReference>
<evidence type="ECO:0008006" key="5">
    <source>
        <dbReference type="Google" id="ProtNLM"/>
    </source>
</evidence>
<dbReference type="SUPFAM" id="SSF52540">
    <property type="entry name" value="P-loop containing nucleoside triphosphate hydrolases"/>
    <property type="match status" value="1"/>
</dbReference>
<evidence type="ECO:0000313" key="3">
    <source>
        <dbReference type="EMBL" id="HCO24414.1"/>
    </source>
</evidence>
<dbReference type="AlphaFoldDB" id="A0A3D3R6C3"/>
<dbReference type="Gene3D" id="3.40.50.300">
    <property type="entry name" value="P-loop containing nucleotide triphosphate hydrolases"/>
    <property type="match status" value="1"/>
</dbReference>
<dbReference type="InterPro" id="IPR015330">
    <property type="entry name" value="DNA_primase/pol_bifunc_N"/>
</dbReference>
<reference evidence="3 4" key="1">
    <citation type="journal article" date="2018" name="Nat. Biotechnol.">
        <title>A standardized bacterial taxonomy based on genome phylogeny substantially revises the tree of life.</title>
        <authorList>
            <person name="Parks D.H."/>
            <person name="Chuvochina M."/>
            <person name="Waite D.W."/>
            <person name="Rinke C."/>
            <person name="Skarshewski A."/>
            <person name="Chaumeil P.A."/>
            <person name="Hugenholtz P."/>
        </authorList>
    </citation>
    <scope>NUCLEOTIDE SEQUENCE [LARGE SCALE GENOMIC DNA]</scope>
    <source>
        <strain evidence="3">UBA9375</strain>
    </source>
</reference>
<gene>
    <name evidence="3" type="ORF">DIT97_15755</name>
</gene>
<evidence type="ECO:0000259" key="2">
    <source>
        <dbReference type="SMART" id="SM00943"/>
    </source>
</evidence>
<dbReference type="SMART" id="SM00942">
    <property type="entry name" value="PriCT_1"/>
    <property type="match status" value="1"/>
</dbReference>